<gene>
    <name evidence="1" type="ORF">SDC9_173182</name>
</gene>
<accession>A0A645GFS8</accession>
<reference evidence="1" key="1">
    <citation type="submission" date="2019-08" db="EMBL/GenBank/DDBJ databases">
        <authorList>
            <person name="Kucharzyk K."/>
            <person name="Murdoch R.W."/>
            <person name="Higgins S."/>
            <person name="Loffler F."/>
        </authorList>
    </citation>
    <scope>NUCLEOTIDE SEQUENCE</scope>
</reference>
<evidence type="ECO:0000313" key="1">
    <source>
        <dbReference type="EMBL" id="MPN25767.1"/>
    </source>
</evidence>
<comment type="caution">
    <text evidence="1">The sequence shown here is derived from an EMBL/GenBank/DDBJ whole genome shotgun (WGS) entry which is preliminary data.</text>
</comment>
<sequence>MPITLPISDQSNIEQFTVCIRFLTLIEDDIQHLQFRVGGFFLNNLLLQNHCENIDNILELKQCLT</sequence>
<protein>
    <submittedName>
        <fullName evidence="1">Uncharacterized protein</fullName>
    </submittedName>
</protein>
<dbReference type="EMBL" id="VSSQ01075056">
    <property type="protein sequence ID" value="MPN25767.1"/>
    <property type="molecule type" value="Genomic_DNA"/>
</dbReference>
<name>A0A645GFS8_9ZZZZ</name>
<proteinExistence type="predicted"/>
<dbReference type="AlphaFoldDB" id="A0A645GFS8"/>
<organism evidence="1">
    <name type="scientific">bioreactor metagenome</name>
    <dbReference type="NCBI Taxonomy" id="1076179"/>
    <lineage>
        <taxon>unclassified sequences</taxon>
        <taxon>metagenomes</taxon>
        <taxon>ecological metagenomes</taxon>
    </lineage>
</organism>